<comment type="caution">
    <text evidence="1">The sequence shown here is derived from an EMBL/GenBank/DDBJ whole genome shotgun (WGS) entry which is preliminary data.</text>
</comment>
<dbReference type="Proteomes" id="UP000741863">
    <property type="component" value="Unassembled WGS sequence"/>
</dbReference>
<keyword evidence="2" id="KW-1185">Reference proteome</keyword>
<reference evidence="1 2" key="1">
    <citation type="submission" date="2021-01" db="EMBL/GenBank/DDBJ databases">
        <title>Genomic Encyclopedia of Type Strains, Phase IV (KMG-IV): sequencing the most valuable type-strain genomes for metagenomic binning, comparative biology and taxonomic classification.</title>
        <authorList>
            <person name="Goeker M."/>
        </authorList>
    </citation>
    <scope>NUCLEOTIDE SEQUENCE [LARGE SCALE GENOMIC DNA]</scope>
    <source>
        <strain evidence="1 2">DSM 25540</strain>
    </source>
</reference>
<evidence type="ECO:0000313" key="2">
    <source>
        <dbReference type="Proteomes" id="UP000741863"/>
    </source>
</evidence>
<dbReference type="RefSeq" id="WP_204699583.1">
    <property type="nucleotide sequence ID" value="NZ_JAFBEC010000017.1"/>
</dbReference>
<name>A0ABS2PIG8_9BACL</name>
<sequence length="102" mass="11926">MAREKFFVTVNQGSLELSPVKVDDNTIQYEVFVNTEEKHELENELSVIELHDVEGDELVTFFDELQADRDKEEVGKEFGRLYKLIYEYGSKETKSMLDEISK</sequence>
<proteinExistence type="predicted"/>
<gene>
    <name evidence="1" type="ORF">JOD17_003951</name>
</gene>
<evidence type="ECO:0000313" key="1">
    <source>
        <dbReference type="EMBL" id="MBM7634825.1"/>
    </source>
</evidence>
<evidence type="ECO:0008006" key="3">
    <source>
        <dbReference type="Google" id="ProtNLM"/>
    </source>
</evidence>
<dbReference type="EMBL" id="JAFBEC010000017">
    <property type="protein sequence ID" value="MBM7634825.1"/>
    <property type="molecule type" value="Genomic_DNA"/>
</dbReference>
<accession>A0ABS2PIG8</accession>
<protein>
    <recommendedName>
        <fullName evidence="3">DUF1292 domain-containing protein</fullName>
    </recommendedName>
</protein>
<organism evidence="1 2">
    <name type="scientific">Geomicrobium sediminis</name>
    <dbReference type="NCBI Taxonomy" id="1347788"/>
    <lineage>
        <taxon>Bacteria</taxon>
        <taxon>Bacillati</taxon>
        <taxon>Bacillota</taxon>
        <taxon>Bacilli</taxon>
        <taxon>Bacillales</taxon>
        <taxon>Geomicrobium</taxon>
    </lineage>
</organism>